<reference evidence="2 3" key="1">
    <citation type="submission" date="2019-05" db="EMBL/GenBank/DDBJ databases">
        <title>Complete genome sequence of Izhakiella calystegiae KSNA2, an endophyte isolated from beach morning glory (Calystegia soldanella).</title>
        <authorList>
            <person name="Jiang L."/>
            <person name="Jeong J.C."/>
            <person name="Kim C.Y."/>
            <person name="Kim D.H."/>
            <person name="Kim S.W."/>
            <person name="Lee j."/>
        </authorList>
    </citation>
    <scope>NUCLEOTIDE SEQUENCE [LARGE SCALE GENOMIC DNA]</scope>
    <source>
        <strain evidence="2 3">KSNA2</strain>
    </source>
</reference>
<feature type="transmembrane region" description="Helical" evidence="1">
    <location>
        <begin position="24"/>
        <end position="47"/>
    </location>
</feature>
<name>A0A4P8YNT6_9ENTR</name>
<keyword evidence="1" id="KW-0812">Transmembrane</keyword>
<dbReference type="OrthoDB" id="6559177at2"/>
<organism evidence="2 3">
    <name type="scientific">Jejubacter calystegiae</name>
    <dbReference type="NCBI Taxonomy" id="2579935"/>
    <lineage>
        <taxon>Bacteria</taxon>
        <taxon>Pseudomonadati</taxon>
        <taxon>Pseudomonadota</taxon>
        <taxon>Gammaproteobacteria</taxon>
        <taxon>Enterobacterales</taxon>
        <taxon>Enterobacteriaceae</taxon>
        <taxon>Jejubacter</taxon>
    </lineage>
</organism>
<evidence type="ECO:0000313" key="3">
    <source>
        <dbReference type="Proteomes" id="UP000302163"/>
    </source>
</evidence>
<protein>
    <submittedName>
        <fullName evidence="2">DUF2755 family protein</fullName>
    </submittedName>
</protein>
<keyword evidence="1" id="KW-0472">Membrane</keyword>
<feature type="transmembrane region" description="Helical" evidence="1">
    <location>
        <begin position="67"/>
        <end position="94"/>
    </location>
</feature>
<dbReference type="InterPro" id="IPR020513">
    <property type="entry name" value="Uncharacterised_IM_YaiY"/>
</dbReference>
<evidence type="ECO:0000256" key="1">
    <source>
        <dbReference type="SAM" id="Phobius"/>
    </source>
</evidence>
<proteinExistence type="predicted"/>
<dbReference type="GO" id="GO:0016020">
    <property type="term" value="C:membrane"/>
    <property type="evidence" value="ECO:0007669"/>
    <property type="project" value="InterPro"/>
</dbReference>
<dbReference type="Pfam" id="PF10954">
    <property type="entry name" value="DUF2755"/>
    <property type="match status" value="1"/>
</dbReference>
<dbReference type="Proteomes" id="UP000302163">
    <property type="component" value="Chromosome"/>
</dbReference>
<keyword evidence="1" id="KW-1133">Transmembrane helix</keyword>
<accession>A0A4P8YNT6</accession>
<dbReference type="RefSeq" id="WP_138099048.1">
    <property type="nucleotide sequence ID" value="NZ_CP040428.1"/>
</dbReference>
<evidence type="ECO:0000313" key="2">
    <source>
        <dbReference type="EMBL" id="QCT22540.1"/>
    </source>
</evidence>
<gene>
    <name evidence="2" type="ORF">FEM41_24330</name>
</gene>
<dbReference type="EMBL" id="CP040428">
    <property type="protein sequence ID" value="QCT22540.1"/>
    <property type="molecule type" value="Genomic_DNA"/>
</dbReference>
<keyword evidence="3" id="KW-1185">Reference proteome</keyword>
<dbReference type="AlphaFoldDB" id="A0A4P8YNT6"/>
<sequence>MADFTLSKPAVTGTKGKGSPLGNVAYALFVLFFFWVGSLLVDMLIQAPGVFEHLMQNSDTTRPQIEMGLGVGSLFGIGVFALGALLVGASVTALRLRRRHLRR</sequence>
<dbReference type="KEGG" id="izh:FEM41_24330"/>